<dbReference type="OMA" id="KRQRMFD"/>
<dbReference type="KEGG" id="pfy:PFICI_01371"/>
<evidence type="ECO:0000313" key="2">
    <source>
        <dbReference type="EMBL" id="ETS87543.1"/>
    </source>
</evidence>
<name>W3XNA9_PESFW</name>
<evidence type="ECO:0000313" key="3">
    <source>
        <dbReference type="Proteomes" id="UP000030651"/>
    </source>
</evidence>
<feature type="region of interest" description="Disordered" evidence="1">
    <location>
        <begin position="72"/>
        <end position="126"/>
    </location>
</feature>
<accession>W3XNA9</accession>
<feature type="region of interest" description="Disordered" evidence="1">
    <location>
        <begin position="1"/>
        <end position="25"/>
    </location>
</feature>
<gene>
    <name evidence="2" type="ORF">PFICI_01371</name>
</gene>
<dbReference type="OrthoDB" id="5377226at2759"/>
<dbReference type="GeneID" id="19266384"/>
<dbReference type="RefSeq" id="XP_007828143.1">
    <property type="nucleotide sequence ID" value="XM_007829952.1"/>
</dbReference>
<evidence type="ECO:0000256" key="1">
    <source>
        <dbReference type="SAM" id="MobiDB-lite"/>
    </source>
</evidence>
<organism evidence="2 3">
    <name type="scientific">Pestalotiopsis fici (strain W106-1 / CGMCC3.15140)</name>
    <dbReference type="NCBI Taxonomy" id="1229662"/>
    <lineage>
        <taxon>Eukaryota</taxon>
        <taxon>Fungi</taxon>
        <taxon>Dikarya</taxon>
        <taxon>Ascomycota</taxon>
        <taxon>Pezizomycotina</taxon>
        <taxon>Sordariomycetes</taxon>
        <taxon>Xylariomycetidae</taxon>
        <taxon>Amphisphaeriales</taxon>
        <taxon>Sporocadaceae</taxon>
        <taxon>Pestalotiopsis</taxon>
    </lineage>
</organism>
<proteinExistence type="predicted"/>
<reference evidence="3" key="1">
    <citation type="journal article" date="2015" name="BMC Genomics">
        <title>Genomic and transcriptomic analysis of the endophytic fungus Pestalotiopsis fici reveals its lifestyle and high potential for synthesis of natural products.</title>
        <authorList>
            <person name="Wang X."/>
            <person name="Zhang X."/>
            <person name="Liu L."/>
            <person name="Xiang M."/>
            <person name="Wang W."/>
            <person name="Sun X."/>
            <person name="Che Y."/>
            <person name="Guo L."/>
            <person name="Liu G."/>
            <person name="Guo L."/>
            <person name="Wang C."/>
            <person name="Yin W.B."/>
            <person name="Stadler M."/>
            <person name="Zhang X."/>
            <person name="Liu X."/>
        </authorList>
    </citation>
    <scope>NUCLEOTIDE SEQUENCE [LARGE SCALE GENOMIC DNA]</scope>
    <source>
        <strain evidence="3">W106-1 / CGMCC3.15140</strain>
    </source>
</reference>
<sequence length="285" mass="32061">MPSATFAELPTLSPGKKRSRNENEELQMPIFAHAGNEAHAQDKLGRLAFHNISNKRSASSFAGEVQRKILPLPSSKRARVSDDESEDHAHYGSYKDDIQRNNHAVLSNYSTPPISPQLRPQGSYQQVPVRQTLDPCHICHRKPTRKSDLDSFADCHGCGQRTCYVCIRQCQGWLPNAGGDNDSRQRRHTIFREEQQQHQHQQPEEDPLSRSFTMHDVDDGEREQWTTASLYHANNSNNISRRDPSHDHEVGWKGHASVICSRCCIERGSEGDVMCLGCLAGVEGA</sequence>
<dbReference type="AlphaFoldDB" id="W3XNA9"/>
<feature type="compositionally biased region" description="Basic and acidic residues" evidence="1">
    <location>
        <begin position="193"/>
        <end position="203"/>
    </location>
</feature>
<feature type="compositionally biased region" description="Basic and acidic residues" evidence="1">
    <location>
        <begin position="79"/>
        <end position="100"/>
    </location>
</feature>
<dbReference type="EMBL" id="KI912109">
    <property type="protein sequence ID" value="ETS87543.1"/>
    <property type="molecule type" value="Genomic_DNA"/>
</dbReference>
<dbReference type="InParanoid" id="W3XNA9"/>
<feature type="compositionally biased region" description="Polar residues" evidence="1">
    <location>
        <begin position="101"/>
        <end position="126"/>
    </location>
</feature>
<dbReference type="HOGENOM" id="CLU_049751_1_1_1"/>
<feature type="region of interest" description="Disordered" evidence="1">
    <location>
        <begin position="193"/>
        <end position="214"/>
    </location>
</feature>
<protein>
    <submittedName>
        <fullName evidence="2">Uncharacterized protein</fullName>
    </submittedName>
</protein>
<keyword evidence="3" id="KW-1185">Reference proteome</keyword>
<dbReference type="Proteomes" id="UP000030651">
    <property type="component" value="Unassembled WGS sequence"/>
</dbReference>
<dbReference type="eggNOG" id="ENOG502T2GE">
    <property type="taxonomic scope" value="Eukaryota"/>
</dbReference>